<dbReference type="OrthoDB" id="437960at2759"/>
<sequence length="143" mass="15834">MQNQNSEHKETGVLTVSYVFPNGDKYDGECCKTSEGVVMRSGIGKHTAANGVIYTGQWKDDEMNGKGKLEHPSGAFCEGEFKNNMFHGRGTYTFQNGTKYTGTFDENKLEGEGQFTDSRGLVWMGNFHYKAAPGLKLKLDTLS</sequence>
<evidence type="ECO:0000313" key="3">
    <source>
        <dbReference type="Proteomes" id="UP000018468"/>
    </source>
</evidence>
<dbReference type="Ensembl" id="ENSLOCT00000019447.1">
    <property type="protein sequence ID" value="ENSLOCP00000019415.1"/>
    <property type="gene ID" value="ENSLOCG00000015771.1"/>
</dbReference>
<dbReference type="KEGG" id="loc:102695096"/>
<dbReference type="Bgee" id="ENSLOCG00000015771">
    <property type="expression patterns" value="Expressed in ovary and 10 other cell types or tissues"/>
</dbReference>
<organism evidence="2 3">
    <name type="scientific">Lepisosteus oculatus</name>
    <name type="common">Spotted gar</name>
    <dbReference type="NCBI Taxonomy" id="7918"/>
    <lineage>
        <taxon>Eukaryota</taxon>
        <taxon>Metazoa</taxon>
        <taxon>Chordata</taxon>
        <taxon>Craniata</taxon>
        <taxon>Vertebrata</taxon>
        <taxon>Euteleostomi</taxon>
        <taxon>Actinopterygii</taxon>
        <taxon>Neopterygii</taxon>
        <taxon>Holostei</taxon>
        <taxon>Semionotiformes</taxon>
        <taxon>Lepisosteidae</taxon>
        <taxon>Lepisosteus</taxon>
    </lineage>
</organism>
<dbReference type="InterPro" id="IPR052849">
    <property type="entry name" value="MORN_repeat_protein"/>
</dbReference>
<reference evidence="3" key="1">
    <citation type="submission" date="2011-12" db="EMBL/GenBank/DDBJ databases">
        <title>The Draft Genome of Lepisosteus oculatus.</title>
        <authorList>
            <consortium name="The Broad Institute Genome Assembly &amp; Analysis Group"/>
            <consortium name="Computational R&amp;D Group"/>
            <consortium name="and Sequencing Platform"/>
            <person name="Di Palma F."/>
            <person name="Alfoldi J."/>
            <person name="Johnson J."/>
            <person name="Berlin A."/>
            <person name="Gnerre S."/>
            <person name="Jaffe D."/>
            <person name="MacCallum I."/>
            <person name="Young S."/>
            <person name="Walker B.J."/>
            <person name="Lander E.S."/>
            <person name="Lindblad-Toh K."/>
        </authorList>
    </citation>
    <scope>NUCLEOTIDE SEQUENCE [LARGE SCALE GENOMIC DNA]</scope>
</reference>
<dbReference type="PANTHER" id="PTHR46917:SF1">
    <property type="entry name" value="MORN REPEAT-CONTAINING PROTEIN 2"/>
    <property type="match status" value="1"/>
</dbReference>
<dbReference type="CTD" id="729967"/>
<reference evidence="2" key="2">
    <citation type="submission" date="2025-08" db="UniProtKB">
        <authorList>
            <consortium name="Ensembl"/>
        </authorList>
    </citation>
    <scope>IDENTIFICATION</scope>
</reference>
<dbReference type="GeneID" id="102695096"/>
<dbReference type="InParanoid" id="W5NFK6"/>
<dbReference type="Gene3D" id="2.20.110.10">
    <property type="entry name" value="Histone H3 K4-specific methyltransferase SET7/9 N-terminal domain"/>
    <property type="match status" value="2"/>
</dbReference>
<dbReference type="SMART" id="SM00698">
    <property type="entry name" value="MORN"/>
    <property type="match status" value="3"/>
</dbReference>
<dbReference type="InterPro" id="IPR003409">
    <property type="entry name" value="MORN"/>
</dbReference>
<dbReference type="SUPFAM" id="SSF82185">
    <property type="entry name" value="Histone H3 K4-specific methyltransferase SET7/9 N-terminal domain"/>
    <property type="match status" value="1"/>
</dbReference>
<dbReference type="HOGENOM" id="CLU_032017_5_1_1"/>
<accession>W5NFK6</accession>
<evidence type="ECO:0000313" key="2">
    <source>
        <dbReference type="Ensembl" id="ENSLOCP00000019415.1"/>
    </source>
</evidence>
<proteinExistence type="predicted"/>
<dbReference type="Pfam" id="PF02493">
    <property type="entry name" value="MORN"/>
    <property type="match status" value="3"/>
</dbReference>
<dbReference type="PANTHER" id="PTHR46917">
    <property type="entry name" value="MORN REPEAT-CONTAINING PROTEIN 2"/>
    <property type="match status" value="1"/>
</dbReference>
<name>W5NFK6_LEPOC</name>
<dbReference type="AlphaFoldDB" id="W5NFK6"/>
<evidence type="ECO:0000256" key="1">
    <source>
        <dbReference type="ARBA" id="ARBA00022737"/>
    </source>
</evidence>
<keyword evidence="3" id="KW-1185">Reference proteome</keyword>
<protein>
    <submittedName>
        <fullName evidence="2">MORN repeat containing 2</fullName>
    </submittedName>
</protein>
<dbReference type="Proteomes" id="UP000018468">
    <property type="component" value="Linkage group LG16"/>
</dbReference>
<keyword evidence="1" id="KW-0677">Repeat</keyword>
<dbReference type="STRING" id="7918.ENSLOCP00000019415"/>
<reference evidence="2" key="3">
    <citation type="submission" date="2025-09" db="UniProtKB">
        <authorList>
            <consortium name="Ensembl"/>
        </authorList>
    </citation>
    <scope>IDENTIFICATION</scope>
</reference>
<dbReference type="eggNOG" id="KOG0229">
    <property type="taxonomic scope" value="Eukaryota"/>
</dbReference>
<dbReference type="EMBL" id="AHAT01034932">
    <property type="status" value="NOT_ANNOTATED_CDS"/>
    <property type="molecule type" value="Genomic_DNA"/>
</dbReference>
<dbReference type="OMA" id="MEGDGQF"/>
<dbReference type="GeneTree" id="ENSGT00390000006619"/>